<feature type="signal peptide" evidence="2">
    <location>
        <begin position="1"/>
        <end position="27"/>
    </location>
</feature>
<dbReference type="Gene3D" id="3.10.105.10">
    <property type="entry name" value="Dipeptide-binding Protein, Domain 3"/>
    <property type="match status" value="1"/>
</dbReference>
<name>A0ABP9N894_9GAMM</name>
<dbReference type="CDD" id="cd08497">
    <property type="entry name" value="MbnE-like"/>
    <property type="match status" value="1"/>
</dbReference>
<keyword evidence="1 2" id="KW-0732">Signal</keyword>
<gene>
    <name evidence="4" type="ORF">GCM10023211_14780</name>
</gene>
<evidence type="ECO:0000256" key="2">
    <source>
        <dbReference type="SAM" id="SignalP"/>
    </source>
</evidence>
<evidence type="ECO:0000256" key="1">
    <source>
        <dbReference type="ARBA" id="ARBA00022729"/>
    </source>
</evidence>
<dbReference type="EMBL" id="BAABHY010000001">
    <property type="protein sequence ID" value="GAA5110381.1"/>
    <property type="molecule type" value="Genomic_DNA"/>
</dbReference>
<organism evidence="4 5">
    <name type="scientific">Orbus sasakiae</name>
    <dbReference type="NCBI Taxonomy" id="1078475"/>
    <lineage>
        <taxon>Bacteria</taxon>
        <taxon>Pseudomonadati</taxon>
        <taxon>Pseudomonadota</taxon>
        <taxon>Gammaproteobacteria</taxon>
        <taxon>Orbales</taxon>
        <taxon>Orbaceae</taxon>
        <taxon>Orbus</taxon>
    </lineage>
</organism>
<sequence length="627" mass="72614">MNAIKKVLESVTFLIITLGMFSFLAFADDDNIIEVTDAVAAPQTEQIITKTAFSLIGDPKYSSDFTHFDYVNPNAPKAGRITLAEIGSFDNFNRYASRGSTERNTDMIDESLFSQSSDELTSYYPLIATSITYSDKYQWAEVTINPNAYFSDGVPITAEDVEFSFHKFMTEGVSQYSVYYAGVTVKAIDKDHVRFEIPTPNREQLLSFVGNFKVLAKHFWQDKNFAEPLTTPPIGSGPYVISRYKLGQYAIYQRDPNYWAKDLPVNRGSYNFDEKRIDYYLDDSVALEAFKAGEYDFRAEGQPKNWFTQYQGTYFDNHQIIKQQDEVKSAVNARWLAFNLERPIFKDVKVRQALTLAFDFAWLNHAYYYDSYKQPMSFFENTTYAAVGKPDPMELEWLVPYADIIPKAAFNEAYHIDASDGNGFNRQNLLKARELLLEAGWIIKNNQLINQTSGQPFEFELLTYMASDIKYAIPFQQSLAKLGITMTIASVDYPQINHRMRERDYDMMPTLYYGIAYPTSQLKVIWGSEYLSSSWNSSGLHNRAIDELIEQIPHYIDDQQNLTALARALDRILTHEYPMIPMWYPRYIYYAYWNKFMKPQTKPRYSIGLDTWWYDADKATQLTKNNE</sequence>
<feature type="domain" description="Solute-binding protein family 5" evidence="3">
    <location>
        <begin position="123"/>
        <end position="518"/>
    </location>
</feature>
<feature type="chain" id="PRO_5047479653" evidence="2">
    <location>
        <begin position="28"/>
        <end position="627"/>
    </location>
</feature>
<dbReference type="Gene3D" id="3.40.190.10">
    <property type="entry name" value="Periplasmic binding protein-like II"/>
    <property type="match status" value="1"/>
</dbReference>
<comment type="caution">
    <text evidence="4">The sequence shown here is derived from an EMBL/GenBank/DDBJ whole genome shotgun (WGS) entry which is preliminary data.</text>
</comment>
<dbReference type="Proteomes" id="UP001500171">
    <property type="component" value="Unassembled WGS sequence"/>
</dbReference>
<dbReference type="PIRSF" id="PIRSF002741">
    <property type="entry name" value="MppA"/>
    <property type="match status" value="1"/>
</dbReference>
<dbReference type="InterPro" id="IPR039424">
    <property type="entry name" value="SBP_5"/>
</dbReference>
<evidence type="ECO:0000313" key="5">
    <source>
        <dbReference type="Proteomes" id="UP001500171"/>
    </source>
</evidence>
<protein>
    <submittedName>
        <fullName evidence="4">Extracellular solute-binding protein</fullName>
    </submittedName>
</protein>
<reference evidence="5" key="1">
    <citation type="journal article" date="2019" name="Int. J. Syst. Evol. Microbiol.">
        <title>The Global Catalogue of Microorganisms (GCM) 10K type strain sequencing project: providing services to taxonomists for standard genome sequencing and annotation.</title>
        <authorList>
            <consortium name="The Broad Institute Genomics Platform"/>
            <consortium name="The Broad Institute Genome Sequencing Center for Infectious Disease"/>
            <person name="Wu L."/>
            <person name="Ma J."/>
        </authorList>
    </citation>
    <scope>NUCLEOTIDE SEQUENCE [LARGE SCALE GENOMIC DNA]</scope>
    <source>
        <strain evidence="5">JCM 18050</strain>
    </source>
</reference>
<accession>A0ABP9N894</accession>
<dbReference type="PANTHER" id="PTHR30290:SF64">
    <property type="entry name" value="ABC TRANSPORTER PERIPLASMIC BINDING PROTEIN"/>
    <property type="match status" value="1"/>
</dbReference>
<evidence type="ECO:0000259" key="3">
    <source>
        <dbReference type="Pfam" id="PF00496"/>
    </source>
</evidence>
<dbReference type="InterPro" id="IPR030678">
    <property type="entry name" value="Peptide/Ni-bd"/>
</dbReference>
<dbReference type="Pfam" id="PF00496">
    <property type="entry name" value="SBP_bac_5"/>
    <property type="match status" value="1"/>
</dbReference>
<dbReference type="PANTHER" id="PTHR30290">
    <property type="entry name" value="PERIPLASMIC BINDING COMPONENT OF ABC TRANSPORTER"/>
    <property type="match status" value="1"/>
</dbReference>
<proteinExistence type="predicted"/>
<evidence type="ECO:0000313" key="4">
    <source>
        <dbReference type="EMBL" id="GAA5110381.1"/>
    </source>
</evidence>
<dbReference type="InterPro" id="IPR000914">
    <property type="entry name" value="SBP_5_dom"/>
</dbReference>
<keyword evidence="5" id="KW-1185">Reference proteome</keyword>
<dbReference type="SUPFAM" id="SSF53850">
    <property type="entry name" value="Periplasmic binding protein-like II"/>
    <property type="match status" value="1"/>
</dbReference>